<dbReference type="EMBL" id="JACIJC010000001">
    <property type="protein sequence ID" value="MBB5684879.1"/>
    <property type="molecule type" value="Genomic_DNA"/>
</dbReference>
<keyword evidence="2 4" id="KW-0503">Monooxygenase</keyword>
<accession>A0A7W9AG80</accession>
<comment type="caution">
    <text evidence="4">The sequence shown here is derived from an EMBL/GenBank/DDBJ whole genome shotgun (WGS) entry which is preliminary data.</text>
</comment>
<dbReference type="Gene3D" id="3.20.20.30">
    <property type="entry name" value="Luciferase-like domain"/>
    <property type="match status" value="1"/>
</dbReference>
<dbReference type="PANTHER" id="PTHR30137">
    <property type="entry name" value="LUCIFERASE-LIKE MONOOXYGENASE"/>
    <property type="match status" value="1"/>
</dbReference>
<organism evidence="4 5">
    <name type="scientific">Sphingobium boeckii</name>
    <dbReference type="NCBI Taxonomy" id="1082345"/>
    <lineage>
        <taxon>Bacteria</taxon>
        <taxon>Pseudomonadati</taxon>
        <taxon>Pseudomonadota</taxon>
        <taxon>Alphaproteobacteria</taxon>
        <taxon>Sphingomonadales</taxon>
        <taxon>Sphingomonadaceae</taxon>
        <taxon>Sphingobium</taxon>
    </lineage>
</organism>
<evidence type="ECO:0000256" key="1">
    <source>
        <dbReference type="ARBA" id="ARBA00023002"/>
    </source>
</evidence>
<dbReference type="InterPro" id="IPR011251">
    <property type="entry name" value="Luciferase-like_dom"/>
</dbReference>
<dbReference type="RefSeq" id="WP_221240361.1">
    <property type="nucleotide sequence ID" value="NZ_JACIJC010000001.1"/>
</dbReference>
<dbReference type="Proteomes" id="UP000549617">
    <property type="component" value="Unassembled WGS sequence"/>
</dbReference>
<reference evidence="4 5" key="1">
    <citation type="submission" date="2020-08" db="EMBL/GenBank/DDBJ databases">
        <title>Genomic Encyclopedia of Type Strains, Phase IV (KMG-IV): sequencing the most valuable type-strain genomes for metagenomic binning, comparative biology and taxonomic classification.</title>
        <authorList>
            <person name="Goeker M."/>
        </authorList>
    </citation>
    <scope>NUCLEOTIDE SEQUENCE [LARGE SCALE GENOMIC DNA]</scope>
    <source>
        <strain evidence="4 5">DSM 25079</strain>
    </source>
</reference>
<feature type="domain" description="Luciferase-like" evidence="3">
    <location>
        <begin position="8"/>
        <end position="306"/>
    </location>
</feature>
<dbReference type="InterPro" id="IPR050766">
    <property type="entry name" value="Bact_Lucif_Oxidored"/>
</dbReference>
<evidence type="ECO:0000313" key="4">
    <source>
        <dbReference type="EMBL" id="MBB5684879.1"/>
    </source>
</evidence>
<dbReference type="SUPFAM" id="SSF51679">
    <property type="entry name" value="Bacterial luciferase-like"/>
    <property type="match status" value="1"/>
</dbReference>
<evidence type="ECO:0000256" key="2">
    <source>
        <dbReference type="ARBA" id="ARBA00023033"/>
    </source>
</evidence>
<dbReference type="GO" id="GO:0016705">
    <property type="term" value="F:oxidoreductase activity, acting on paired donors, with incorporation or reduction of molecular oxygen"/>
    <property type="evidence" value="ECO:0007669"/>
    <property type="project" value="InterPro"/>
</dbReference>
<protein>
    <submittedName>
        <fullName evidence="4">Alkanesulfonate monooxygenase SsuD/methylene tetrahydromethanopterin reductase-like flavin-dependent oxidoreductase (Luciferase family)</fullName>
    </submittedName>
</protein>
<dbReference type="AlphaFoldDB" id="A0A7W9AG80"/>
<evidence type="ECO:0000313" key="5">
    <source>
        <dbReference type="Proteomes" id="UP000549617"/>
    </source>
</evidence>
<keyword evidence="5" id="KW-1185">Reference proteome</keyword>
<dbReference type="PANTHER" id="PTHR30137:SF8">
    <property type="entry name" value="BLR5498 PROTEIN"/>
    <property type="match status" value="1"/>
</dbReference>
<proteinExistence type="predicted"/>
<sequence length="353" mass="37835">MSIGTAMELGIYTFGDIVPDPFTGHAPDQTERMAQLIALGRLADELGLDVFGVGEHHTQDFVVSATATVLAAVAAVTTRIRLTSASTLISTADPVRTFQEFATLDLVSRGRAELVFGRGAFTENFALFGHDQRDYDALFTEKIGLFEALNASGRVTWKGRFRSALSDAVIAPRPSQTRLPVSIGALSAGSIVRAARLGLSLAMPLLGGTLAGYAELARLYRHTWAEAGHDPEAARIAGYSHLHVAETSRAARDDFYPYYTAYFAHLSGRGGIPRASFDAMAAPDGVLFTGSSQEVIDRILRLREATGMTRYIGQIDIGGQSHAAIARGLERFALEVAPVIRRESAGADRHAAA</sequence>
<evidence type="ECO:0000259" key="3">
    <source>
        <dbReference type="Pfam" id="PF00296"/>
    </source>
</evidence>
<keyword evidence="1" id="KW-0560">Oxidoreductase</keyword>
<dbReference type="GO" id="GO:0004497">
    <property type="term" value="F:monooxygenase activity"/>
    <property type="evidence" value="ECO:0007669"/>
    <property type="project" value="UniProtKB-KW"/>
</dbReference>
<dbReference type="InterPro" id="IPR036661">
    <property type="entry name" value="Luciferase-like_sf"/>
</dbReference>
<dbReference type="GO" id="GO:0005829">
    <property type="term" value="C:cytosol"/>
    <property type="evidence" value="ECO:0007669"/>
    <property type="project" value="TreeGrafter"/>
</dbReference>
<dbReference type="Pfam" id="PF00296">
    <property type="entry name" value="Bac_luciferase"/>
    <property type="match status" value="1"/>
</dbReference>
<name>A0A7W9AG80_9SPHN</name>
<gene>
    <name evidence="4" type="ORF">FHS49_000870</name>
</gene>